<dbReference type="AlphaFoldDB" id="A0A4S3KCI9"/>
<dbReference type="SUPFAM" id="SSF103370">
    <property type="entry name" value="NinB"/>
    <property type="match status" value="1"/>
</dbReference>
<proteinExistence type="predicted"/>
<dbReference type="RefSeq" id="WP_136259383.1">
    <property type="nucleotide sequence ID" value="NZ_MWIO01000045.1"/>
</dbReference>
<comment type="caution">
    <text evidence="2">The sequence shown here is derived from an EMBL/GenBank/DDBJ whole genome shotgun (WGS) entry which is preliminary data.</text>
</comment>
<gene>
    <name evidence="2" type="ORF">B1991_14435</name>
</gene>
<accession>A0A4S3KCI9</accession>
<evidence type="ECO:0008006" key="4">
    <source>
        <dbReference type="Google" id="ProtNLM"/>
    </source>
</evidence>
<reference evidence="2 3" key="1">
    <citation type="submission" date="2017-02" db="EMBL/GenBank/DDBJ databases">
        <title>Whole genome sequencing of Rhodanobacter lindaniclasticus DSM 17932.</title>
        <authorList>
            <person name="Kumar S."/>
            <person name="Patil P."/>
            <person name="Patil P.B."/>
        </authorList>
    </citation>
    <scope>NUCLEOTIDE SEQUENCE [LARGE SCALE GENOMIC DNA]</scope>
    <source>
        <strain evidence="2 3">DSM 17932</strain>
    </source>
</reference>
<dbReference type="InterPro" id="IPR036619">
    <property type="entry name" value="NinB_sf"/>
</dbReference>
<dbReference type="Gene3D" id="1.10.3790.10">
    <property type="entry name" value="NinB"/>
    <property type="match status" value="1"/>
</dbReference>
<feature type="region of interest" description="Disordered" evidence="1">
    <location>
        <begin position="80"/>
        <end position="100"/>
    </location>
</feature>
<dbReference type="OrthoDB" id="5956424at2"/>
<protein>
    <recommendedName>
        <fullName evidence="4">NinB family protein</fullName>
    </recommendedName>
</protein>
<evidence type="ECO:0000313" key="2">
    <source>
        <dbReference type="EMBL" id="THD06137.1"/>
    </source>
</evidence>
<organism evidence="2 3">
    <name type="scientific">Rhodanobacter lindaniclasticus</name>
    <dbReference type="NCBI Taxonomy" id="75310"/>
    <lineage>
        <taxon>Bacteria</taxon>
        <taxon>Pseudomonadati</taxon>
        <taxon>Pseudomonadota</taxon>
        <taxon>Gammaproteobacteria</taxon>
        <taxon>Lysobacterales</taxon>
        <taxon>Rhodanobacteraceae</taxon>
        <taxon>Rhodanobacter</taxon>
    </lineage>
</organism>
<evidence type="ECO:0000313" key="3">
    <source>
        <dbReference type="Proteomes" id="UP000306317"/>
    </source>
</evidence>
<dbReference type="EMBL" id="MWIO01000045">
    <property type="protein sequence ID" value="THD06137.1"/>
    <property type="molecule type" value="Genomic_DNA"/>
</dbReference>
<sequence>MKLATESDRTRFIAFVQGQPLPLDVDCKPWRKSRSNDQNAMLWAMYAPLAEHMGYDAEDVHEWMCGHFWGWKDIKVPKTPRNPEGLASVPMRSTTRDENGKRNVIDKATFSKFVEMVDRVAAQAGVFIPMREAA</sequence>
<keyword evidence="3" id="KW-1185">Reference proteome</keyword>
<evidence type="ECO:0000256" key="1">
    <source>
        <dbReference type="SAM" id="MobiDB-lite"/>
    </source>
</evidence>
<dbReference type="Proteomes" id="UP000306317">
    <property type="component" value="Unassembled WGS sequence"/>
</dbReference>
<name>A0A4S3KCI9_9GAMM</name>